<dbReference type="PATRIC" id="fig|465721.4.peg.3134"/>
<protein>
    <submittedName>
        <fullName evidence="3">Luciferase</fullName>
    </submittedName>
</protein>
<dbReference type="GO" id="GO:0016705">
    <property type="term" value="F:oxidoreductase activity, acting on paired donors, with incorporation or reduction of molecular oxygen"/>
    <property type="evidence" value="ECO:0007669"/>
    <property type="project" value="InterPro"/>
</dbReference>
<evidence type="ECO:0000259" key="2">
    <source>
        <dbReference type="Pfam" id="PF00296"/>
    </source>
</evidence>
<accession>A0A127FD40</accession>
<gene>
    <name evidence="3" type="ORF">ACG33_14660</name>
</gene>
<keyword evidence="4" id="KW-1185">Reference proteome</keyword>
<dbReference type="InterPro" id="IPR011251">
    <property type="entry name" value="Luciferase-like_dom"/>
</dbReference>
<dbReference type="Gene3D" id="3.20.20.30">
    <property type="entry name" value="Luciferase-like domain"/>
    <property type="match status" value="1"/>
</dbReference>
<dbReference type="PANTHER" id="PTHR43244:SF1">
    <property type="entry name" value="5,10-METHYLENETETRAHYDROMETHANOPTERIN REDUCTASE"/>
    <property type="match status" value="1"/>
</dbReference>
<dbReference type="KEGG" id="sdf:ACG33_14660"/>
<dbReference type="SUPFAM" id="SSF51679">
    <property type="entry name" value="Bacterial luciferase-like"/>
    <property type="match status" value="1"/>
</dbReference>
<name>A0A127FD40_STEDE</name>
<dbReference type="InterPro" id="IPR050564">
    <property type="entry name" value="F420-G6PD/mer"/>
</dbReference>
<proteinExistence type="predicted"/>
<feature type="domain" description="Luciferase-like" evidence="2">
    <location>
        <begin position="17"/>
        <end position="273"/>
    </location>
</feature>
<sequence>MNSIHIGFVPIGARPSVRELEGLPIDSLWTGGHVAAPNGSPEAMIGLARLAALSSRVQVGTMVLLLPLYPPAIVAKQIADLDRASGGRIVLGVGVGGEYPEEFRACQVPIGERGPRTDEAITLIRRLWSGAPVTHDGRFYPMDSVRIHPAPIQAGGPPIVVAGREPPAMRRAATLGDGWCPYLYSPERYARSATSIREFAANHGRALDGFGWYVWVFCNVGTDGRLAREQAARSLGGNYAQDFRAMIERVAAAGTADEVLERLCAFYDAGARHFILCPATGDAEPGSMIDRLFTDVVPRLRAYASVTQAAHRDT</sequence>
<evidence type="ECO:0000313" key="3">
    <source>
        <dbReference type="EMBL" id="AMN48317.1"/>
    </source>
</evidence>
<keyword evidence="1" id="KW-0560">Oxidoreductase</keyword>
<dbReference type="Proteomes" id="UP000070250">
    <property type="component" value="Chromosome"/>
</dbReference>
<dbReference type="InterPro" id="IPR036661">
    <property type="entry name" value="Luciferase-like_sf"/>
</dbReference>
<reference evidence="3 4" key="1">
    <citation type="submission" date="2015-06" db="EMBL/GenBank/DDBJ databases">
        <title>A Comprehensive Approach to Explore the Metabolic and Phylogenetic Diversity of Bacterial Steroid Degradation in the Environment: Testosterone as an Example.</title>
        <authorList>
            <person name="Yang F.-C."/>
            <person name="Chen Y.-L."/>
            <person name="Yu C.-P."/>
            <person name="Tang S.-L."/>
            <person name="Wang P.-H."/>
            <person name="Ismail W."/>
            <person name="Wang C.-H."/>
            <person name="Yang C.-Y."/>
            <person name="Chiang Y.-R."/>
        </authorList>
    </citation>
    <scope>NUCLEOTIDE SEQUENCE [LARGE SCALE GENOMIC DNA]</scope>
    <source>
        <strain evidence="3 4">DSM 18526</strain>
    </source>
</reference>
<dbReference type="PANTHER" id="PTHR43244">
    <property type="match status" value="1"/>
</dbReference>
<organism evidence="3 4">
    <name type="scientific">Steroidobacter denitrificans</name>
    <dbReference type="NCBI Taxonomy" id="465721"/>
    <lineage>
        <taxon>Bacteria</taxon>
        <taxon>Pseudomonadati</taxon>
        <taxon>Pseudomonadota</taxon>
        <taxon>Gammaproteobacteria</taxon>
        <taxon>Steroidobacterales</taxon>
        <taxon>Steroidobacteraceae</taxon>
        <taxon>Steroidobacter</taxon>
    </lineage>
</organism>
<evidence type="ECO:0000313" key="4">
    <source>
        <dbReference type="Proteomes" id="UP000070250"/>
    </source>
</evidence>
<dbReference type="NCBIfam" id="TIGR03619">
    <property type="entry name" value="F420_Rv2161c"/>
    <property type="match status" value="1"/>
</dbReference>
<dbReference type="EMBL" id="CP011971">
    <property type="protein sequence ID" value="AMN48317.1"/>
    <property type="molecule type" value="Genomic_DNA"/>
</dbReference>
<dbReference type="OrthoDB" id="7239898at2"/>
<dbReference type="Pfam" id="PF00296">
    <property type="entry name" value="Bac_luciferase"/>
    <property type="match status" value="1"/>
</dbReference>
<dbReference type="STRING" id="465721.ACG33_14660"/>
<evidence type="ECO:0000256" key="1">
    <source>
        <dbReference type="ARBA" id="ARBA00023002"/>
    </source>
</evidence>
<dbReference type="AlphaFoldDB" id="A0A127FD40"/>
<dbReference type="InterPro" id="IPR019921">
    <property type="entry name" value="Lucif-like_OxRdtase_Rv2161c"/>
</dbReference>